<evidence type="ECO:0000256" key="2">
    <source>
        <dbReference type="ARBA" id="ARBA00023125"/>
    </source>
</evidence>
<dbReference type="InterPro" id="IPR036390">
    <property type="entry name" value="WH_DNA-bd_sf"/>
</dbReference>
<keyword evidence="3" id="KW-0804">Transcription</keyword>
<name>A0ABP4J2K7_9PSEU</name>
<evidence type="ECO:0000313" key="5">
    <source>
        <dbReference type="EMBL" id="GAA1402223.1"/>
    </source>
</evidence>
<evidence type="ECO:0000313" key="6">
    <source>
        <dbReference type="Proteomes" id="UP001501414"/>
    </source>
</evidence>
<keyword evidence="6" id="KW-1185">Reference proteome</keyword>
<evidence type="ECO:0000256" key="1">
    <source>
        <dbReference type="ARBA" id="ARBA00023015"/>
    </source>
</evidence>
<keyword evidence="1" id="KW-0805">Transcription regulation</keyword>
<dbReference type="InterPro" id="IPR000485">
    <property type="entry name" value="AsnC-type_HTH_dom"/>
</dbReference>
<evidence type="ECO:0000259" key="4">
    <source>
        <dbReference type="PROSITE" id="PS50956"/>
    </source>
</evidence>
<dbReference type="InterPro" id="IPR019887">
    <property type="entry name" value="Tscrpt_reg_AsnC/Lrp_C"/>
</dbReference>
<dbReference type="PANTHER" id="PTHR30154:SF54">
    <property type="entry name" value="POSSIBLE TRANSCRIPTIONAL REGULATORY PROTEIN (PROBABLY LRP_ASNC-FAMILY)"/>
    <property type="match status" value="1"/>
</dbReference>
<dbReference type="SUPFAM" id="SSF46785">
    <property type="entry name" value="Winged helix' DNA-binding domain"/>
    <property type="match status" value="1"/>
</dbReference>
<sequence>MSEESSGLSLRRTARPNDVRLDDIDRALLRLLESDARAPNNALAAAVGIAPSTCLGRIRALRERGVIRGYHADVDPAATGHPLQAMISVRLQADARDRLDEFVARASRLPAVRDVYFLAGDDDYMIRVATADTVALRELVGALNSWTEVAGTRTSLIFEHHRAPNTY</sequence>
<dbReference type="PROSITE" id="PS50956">
    <property type="entry name" value="HTH_ASNC_2"/>
    <property type="match status" value="1"/>
</dbReference>
<protein>
    <submittedName>
        <fullName evidence="5">Lrp/AsnC family transcriptional regulator</fullName>
    </submittedName>
</protein>
<reference evidence="6" key="1">
    <citation type="journal article" date="2019" name="Int. J. Syst. Evol. Microbiol.">
        <title>The Global Catalogue of Microorganisms (GCM) 10K type strain sequencing project: providing services to taxonomists for standard genome sequencing and annotation.</title>
        <authorList>
            <consortium name="The Broad Institute Genomics Platform"/>
            <consortium name="The Broad Institute Genome Sequencing Center for Infectious Disease"/>
            <person name="Wu L."/>
            <person name="Ma J."/>
        </authorList>
    </citation>
    <scope>NUCLEOTIDE SEQUENCE [LARGE SCALE GENOMIC DNA]</scope>
    <source>
        <strain evidence="6">JCM 11896</strain>
    </source>
</reference>
<dbReference type="PRINTS" id="PR00033">
    <property type="entry name" value="HTHASNC"/>
</dbReference>
<keyword evidence="2" id="KW-0238">DNA-binding</keyword>
<dbReference type="Pfam" id="PF01037">
    <property type="entry name" value="AsnC_trans_reg"/>
    <property type="match status" value="1"/>
</dbReference>
<dbReference type="Pfam" id="PF13404">
    <property type="entry name" value="HTH_AsnC-type"/>
    <property type="match status" value="1"/>
</dbReference>
<organism evidence="5 6">
    <name type="scientific">Pseudonocardia kongjuensis</name>
    <dbReference type="NCBI Taxonomy" id="102227"/>
    <lineage>
        <taxon>Bacteria</taxon>
        <taxon>Bacillati</taxon>
        <taxon>Actinomycetota</taxon>
        <taxon>Actinomycetes</taxon>
        <taxon>Pseudonocardiales</taxon>
        <taxon>Pseudonocardiaceae</taxon>
        <taxon>Pseudonocardia</taxon>
    </lineage>
</organism>
<dbReference type="InterPro" id="IPR019888">
    <property type="entry name" value="Tscrpt_reg_AsnC-like"/>
</dbReference>
<gene>
    <name evidence="5" type="ORF">GCM10009613_61840</name>
</gene>
<dbReference type="InterPro" id="IPR011008">
    <property type="entry name" value="Dimeric_a/b-barrel"/>
</dbReference>
<dbReference type="PANTHER" id="PTHR30154">
    <property type="entry name" value="LEUCINE-RESPONSIVE REGULATORY PROTEIN"/>
    <property type="match status" value="1"/>
</dbReference>
<dbReference type="Proteomes" id="UP001501414">
    <property type="component" value="Unassembled WGS sequence"/>
</dbReference>
<dbReference type="SUPFAM" id="SSF54909">
    <property type="entry name" value="Dimeric alpha+beta barrel"/>
    <property type="match status" value="1"/>
</dbReference>
<dbReference type="SMART" id="SM00344">
    <property type="entry name" value="HTH_ASNC"/>
    <property type="match status" value="1"/>
</dbReference>
<evidence type="ECO:0000256" key="3">
    <source>
        <dbReference type="ARBA" id="ARBA00023163"/>
    </source>
</evidence>
<dbReference type="Gene3D" id="3.30.70.920">
    <property type="match status" value="1"/>
</dbReference>
<accession>A0ABP4J2K7</accession>
<dbReference type="RefSeq" id="WP_344029567.1">
    <property type="nucleotide sequence ID" value="NZ_BAAAJK010000053.1"/>
</dbReference>
<dbReference type="Gene3D" id="1.10.10.10">
    <property type="entry name" value="Winged helix-like DNA-binding domain superfamily/Winged helix DNA-binding domain"/>
    <property type="match status" value="1"/>
</dbReference>
<proteinExistence type="predicted"/>
<feature type="domain" description="HTH asnC-type" evidence="4">
    <location>
        <begin position="21"/>
        <end position="82"/>
    </location>
</feature>
<comment type="caution">
    <text evidence="5">The sequence shown here is derived from an EMBL/GenBank/DDBJ whole genome shotgun (WGS) entry which is preliminary data.</text>
</comment>
<dbReference type="InterPro" id="IPR036388">
    <property type="entry name" value="WH-like_DNA-bd_sf"/>
</dbReference>
<dbReference type="EMBL" id="BAAAJK010000053">
    <property type="protein sequence ID" value="GAA1402223.1"/>
    <property type="molecule type" value="Genomic_DNA"/>
</dbReference>